<accession>K2NSP1</accession>
<dbReference type="SUPFAM" id="SSF55729">
    <property type="entry name" value="Acyl-CoA N-acyltransferases (Nat)"/>
    <property type="match status" value="1"/>
</dbReference>
<dbReference type="Proteomes" id="UP000006787">
    <property type="component" value="Unassembled WGS sequence"/>
</dbReference>
<dbReference type="CDD" id="cd04301">
    <property type="entry name" value="NAT_SF"/>
    <property type="match status" value="1"/>
</dbReference>
<dbReference type="PANTHER" id="PTHR13947">
    <property type="entry name" value="GNAT FAMILY N-ACETYLTRANSFERASE"/>
    <property type="match status" value="1"/>
</dbReference>
<gene>
    <name evidence="3" type="ORF">C426_2067</name>
</gene>
<evidence type="ECO:0000313" key="4">
    <source>
        <dbReference type="Proteomes" id="UP000006787"/>
    </source>
</evidence>
<dbReference type="EMBL" id="AMQS01000040">
    <property type="protein sequence ID" value="EKF50563.1"/>
    <property type="molecule type" value="Genomic_DNA"/>
</dbReference>
<dbReference type="PATRIC" id="fig|1231377.3.peg.2048"/>
<dbReference type="PROSITE" id="PS51186">
    <property type="entry name" value="GNAT"/>
    <property type="match status" value="1"/>
</dbReference>
<dbReference type="AlphaFoldDB" id="K2NSP1"/>
<dbReference type="InterPro" id="IPR000182">
    <property type="entry name" value="GNAT_dom"/>
</dbReference>
<proteinExistence type="predicted"/>
<evidence type="ECO:0000313" key="3">
    <source>
        <dbReference type="EMBL" id="EKF50563.1"/>
    </source>
</evidence>
<organism evidence="3 4">
    <name type="scientific">Lactococcus garvieae DCC43</name>
    <dbReference type="NCBI Taxonomy" id="1231377"/>
    <lineage>
        <taxon>Bacteria</taxon>
        <taxon>Bacillati</taxon>
        <taxon>Bacillota</taxon>
        <taxon>Bacilli</taxon>
        <taxon>Lactobacillales</taxon>
        <taxon>Streptococcaceae</taxon>
        <taxon>Lactococcus</taxon>
    </lineage>
</organism>
<comment type="caution">
    <text evidence="3">The sequence shown here is derived from an EMBL/GenBank/DDBJ whole genome shotgun (WGS) entry which is preliminary data.</text>
</comment>
<reference evidence="3 4" key="1">
    <citation type="journal article" date="2012" name="J. Bacteriol.">
        <title>Genome Sequence of the Bacteriocin-Producing Strain Lactococcus garvieae DCC43.</title>
        <authorList>
            <person name="Gabrielsen C."/>
            <person name="Brede D.A."/>
            <person name="Hernandez P.E."/>
            <person name="Nes I.F."/>
            <person name="Diep D.B."/>
        </authorList>
    </citation>
    <scope>NUCLEOTIDE SEQUENCE [LARGE SCALE GENOMIC DNA]</scope>
    <source>
        <strain evidence="3 4">DCC43</strain>
    </source>
</reference>
<protein>
    <submittedName>
        <fullName evidence="3">Histone acetyltransferase HPA2-like protein</fullName>
    </submittedName>
</protein>
<dbReference type="Gene3D" id="3.40.630.30">
    <property type="match status" value="1"/>
</dbReference>
<keyword evidence="1 3" id="KW-0808">Transferase</keyword>
<dbReference type="PANTHER" id="PTHR13947:SF37">
    <property type="entry name" value="LD18367P"/>
    <property type="match status" value="1"/>
</dbReference>
<dbReference type="InterPro" id="IPR050769">
    <property type="entry name" value="NAT_camello-type"/>
</dbReference>
<dbReference type="eggNOG" id="COG0454">
    <property type="taxonomic scope" value="Bacteria"/>
</dbReference>
<dbReference type="GO" id="GO:0008080">
    <property type="term" value="F:N-acetyltransferase activity"/>
    <property type="evidence" value="ECO:0007669"/>
    <property type="project" value="InterPro"/>
</dbReference>
<sequence>MILHIQKDEFGVAIDLEDQPDLQNILEHYSQFWLAVDEEEGVIGTLGIVKFDKQQAVLKKMFVKADYRGKAVSKALLETLFEYCQKEGIKEVYLGTVDKFKAAHRFYEKNGFESIQENNLPSHMPRMEVDTIFYRKNI</sequence>
<evidence type="ECO:0000256" key="1">
    <source>
        <dbReference type="ARBA" id="ARBA00022679"/>
    </source>
</evidence>
<name>K2NSP1_9LACT</name>
<dbReference type="Pfam" id="PF00583">
    <property type="entry name" value="Acetyltransf_1"/>
    <property type="match status" value="1"/>
</dbReference>
<feature type="domain" description="N-acetyltransferase" evidence="2">
    <location>
        <begin position="1"/>
        <end position="138"/>
    </location>
</feature>
<dbReference type="InterPro" id="IPR016181">
    <property type="entry name" value="Acyl_CoA_acyltransferase"/>
</dbReference>
<evidence type="ECO:0000259" key="2">
    <source>
        <dbReference type="PROSITE" id="PS51186"/>
    </source>
</evidence>